<dbReference type="Pfam" id="PF04970">
    <property type="entry name" value="LRAT"/>
    <property type="match status" value="1"/>
</dbReference>
<comment type="caution">
    <text evidence="4">The sequence shown here is derived from an EMBL/GenBank/DDBJ whole genome shotgun (WGS) entry which is preliminary data.</text>
</comment>
<dbReference type="Proteomes" id="UP000215902">
    <property type="component" value="Unassembled WGS sequence"/>
</dbReference>
<gene>
    <name evidence="4" type="ORF">BOX15_Mlig021879g1</name>
</gene>
<dbReference type="InterPro" id="IPR007053">
    <property type="entry name" value="LRAT_dom"/>
</dbReference>
<keyword evidence="5" id="KW-1185">Reference proteome</keyword>
<feature type="transmembrane region" description="Helical" evidence="2">
    <location>
        <begin position="893"/>
        <end position="916"/>
    </location>
</feature>
<accession>A0A267EYZ5</accession>
<proteinExistence type="predicted"/>
<feature type="transmembrane region" description="Helical" evidence="2">
    <location>
        <begin position="963"/>
        <end position="984"/>
    </location>
</feature>
<keyword evidence="2" id="KW-1133">Transmembrane helix</keyword>
<dbReference type="OrthoDB" id="421951at2759"/>
<feature type="transmembrane region" description="Helical" evidence="2">
    <location>
        <begin position="937"/>
        <end position="957"/>
    </location>
</feature>
<reference evidence="4 5" key="1">
    <citation type="submission" date="2017-06" db="EMBL/GenBank/DDBJ databases">
        <title>A platform for efficient transgenesis in Macrostomum lignano, a flatworm model organism for stem cell research.</title>
        <authorList>
            <person name="Berezikov E."/>
        </authorList>
    </citation>
    <scope>NUCLEOTIDE SEQUENCE [LARGE SCALE GENOMIC DNA]</scope>
    <source>
        <strain evidence="4">DV1</strain>
        <tissue evidence="4">Whole organism</tissue>
    </source>
</reference>
<evidence type="ECO:0000256" key="1">
    <source>
        <dbReference type="SAM" id="MobiDB-lite"/>
    </source>
</evidence>
<dbReference type="Gene3D" id="3.90.1720.10">
    <property type="entry name" value="endopeptidase domain like (from Nostoc punctiforme)"/>
    <property type="match status" value="3"/>
</dbReference>
<feature type="region of interest" description="Disordered" evidence="1">
    <location>
        <begin position="1"/>
        <end position="27"/>
    </location>
</feature>
<evidence type="ECO:0000313" key="4">
    <source>
        <dbReference type="EMBL" id="PAA66167.1"/>
    </source>
</evidence>
<keyword evidence="2" id="KW-0812">Transmembrane</keyword>
<organism evidence="4 5">
    <name type="scientific">Macrostomum lignano</name>
    <dbReference type="NCBI Taxonomy" id="282301"/>
    <lineage>
        <taxon>Eukaryota</taxon>
        <taxon>Metazoa</taxon>
        <taxon>Spiralia</taxon>
        <taxon>Lophotrochozoa</taxon>
        <taxon>Platyhelminthes</taxon>
        <taxon>Rhabditophora</taxon>
        <taxon>Macrostomorpha</taxon>
        <taxon>Macrostomida</taxon>
        <taxon>Macrostomidae</taxon>
        <taxon>Macrostomum</taxon>
    </lineage>
</organism>
<protein>
    <recommendedName>
        <fullName evidence="3">LRAT domain-containing protein</fullName>
    </recommendedName>
</protein>
<name>A0A267EYZ5_9PLAT</name>
<feature type="compositionally biased region" description="Basic and acidic residues" evidence="1">
    <location>
        <begin position="7"/>
        <end position="18"/>
    </location>
</feature>
<feature type="domain" description="LRAT" evidence="3">
    <location>
        <begin position="800"/>
        <end position="837"/>
    </location>
</feature>
<dbReference type="AlphaFoldDB" id="A0A267EYZ5"/>
<evidence type="ECO:0000256" key="2">
    <source>
        <dbReference type="SAM" id="Phobius"/>
    </source>
</evidence>
<evidence type="ECO:0000313" key="5">
    <source>
        <dbReference type="Proteomes" id="UP000215902"/>
    </source>
</evidence>
<dbReference type="EMBL" id="NIVC01001584">
    <property type="protein sequence ID" value="PAA66167.1"/>
    <property type="molecule type" value="Genomic_DNA"/>
</dbReference>
<sequence>MQQEVVSDERGELLHVDSDQDSEQNLSSTAAINADSNEQHNAETHCTSLKDNWELITKETIQKLSPGDVISRKYCGFSHRMIVDSVEVKKDANENFEKATISAIYYGRQGIKRRIVRDVFSIQADGSSSVLKPKCWLQHQPNEWCYSPEVVVQRARSRVNEAQHSFFGNTASDFVRWCKTRCSSHRPDNLVPIYVSEDNKKMIHSVKSDDHLEVKCAGRDRLHCKVLTTTKLNNSKFELTMRATSVDTGTKHIRMVHERNIELQRNKLVKVSVNSQGMDLSNRTEKIKNLIYKNKRARMHDFCLHLTNPNVSDEEWMQTAVDVPKRHWSFRIRFFKPTKPAENLNKGDIVYIQGHYQVVTNVAFNDSKVEITTMLYGKKELKANEPIEVKLAIEAKERDAILCVHNDAALDCPLEGGGRKKPSYTFERIKDSAQIQKGCTISMRSGSPLFKHCIVSSVATDNESATESESASDSEFFVESSDIVSFSAISYELGSLIAEKSFTLNVSKSTIYRVTYNVSDESMYSSNEVVERARSRLGERQHNIQWNSSRDFARWCSIKHQSNREQTRVPVNSADELHAFKQGHVRFLKLLPYSHHAILRDCSKVEGCNDILKVTMYENNVAYKCVRKEQLDISENETVRRVRYAERREVNSASVEQLLGLTFLNADDDWLGFSGPIVKKCGSRVKSEDFCCWIKTSYCERGEKAVQELFDQSTRKQVEVEEIGRDSVNIFDHIILTRKANGNDIEVHFIVTEWDSIACTGVGMTYEFSAEKVGLRFKKFDGFLRVTGPGHIEKVVHNSELNWDQIDAKFKELEGIEEYSLLFNNCEHFVNYLIYGRLTCSQLSRVTGLGTKYVLRFLRTIMIYVFRFFKGFGKQLSSFSPVGDVIGTIPDGLTWWCEGLGLAFIALMIISSIVWLRKRQADLAMPDHEFKYRLINILSMGGCALLGAVLAFGLVHVLLLSSWPAICLGVGIGSFVAVVGYFAPKLWALLKCLRP</sequence>
<evidence type="ECO:0000259" key="3">
    <source>
        <dbReference type="Pfam" id="PF04970"/>
    </source>
</evidence>
<keyword evidence="2" id="KW-0472">Membrane</keyword>